<dbReference type="EMBL" id="JANBUO010000189">
    <property type="protein sequence ID" value="KAJ2806438.1"/>
    <property type="molecule type" value="Genomic_DNA"/>
</dbReference>
<keyword evidence="4" id="KW-1185">Reference proteome</keyword>
<feature type="region of interest" description="Disordered" evidence="1">
    <location>
        <begin position="224"/>
        <end position="246"/>
    </location>
</feature>
<proteinExistence type="predicted"/>
<evidence type="ECO:0000259" key="2">
    <source>
        <dbReference type="PROSITE" id="PS00028"/>
    </source>
</evidence>
<dbReference type="Proteomes" id="UP001140094">
    <property type="component" value="Unassembled WGS sequence"/>
</dbReference>
<accession>A0A9W8HZ13</accession>
<dbReference type="PANTHER" id="PTHR21354">
    <property type="entry name" value="ZINC FINGER PROTEIN 511"/>
    <property type="match status" value="1"/>
</dbReference>
<sequence length="246" mass="27862">MAPFYTPSKRRLAADDPFFDQGNAEASAHYIGSRAVCVSRGLHMTDIVDLILENSTRQTITCHDPPCHGSARFPTVLAYERHYDQMHRNCCSLCNAALPSAHWLDLHIQECHDAFFRARVARSEKPYQCFLPACSRTFSRPHRRKMHMIDKHHFARSFNWRLVRTGLRSTSKLPAAVKSARRRDAARRDPVAQQPQADDDNAQNMDVDQLTSEFKRSLSVGVPRSVSFGRRGGGSNRNSNSRGAHC</sequence>
<comment type="caution">
    <text evidence="3">The sequence shown here is derived from an EMBL/GenBank/DDBJ whole genome shotgun (WGS) entry which is preliminary data.</text>
</comment>
<feature type="compositionally biased region" description="Low complexity" evidence="1">
    <location>
        <begin position="191"/>
        <end position="204"/>
    </location>
</feature>
<dbReference type="SUPFAM" id="SSF57667">
    <property type="entry name" value="beta-beta-alpha zinc fingers"/>
    <property type="match status" value="1"/>
</dbReference>
<feature type="domain" description="C2H2-type" evidence="2">
    <location>
        <begin position="129"/>
        <end position="153"/>
    </location>
</feature>
<reference evidence="3" key="1">
    <citation type="submission" date="2022-07" db="EMBL/GenBank/DDBJ databases">
        <title>Phylogenomic reconstructions and comparative analyses of Kickxellomycotina fungi.</title>
        <authorList>
            <person name="Reynolds N.K."/>
            <person name="Stajich J.E."/>
            <person name="Barry K."/>
            <person name="Grigoriev I.V."/>
            <person name="Crous P."/>
            <person name="Smith M.E."/>
        </authorList>
    </citation>
    <scope>NUCLEOTIDE SEQUENCE</scope>
    <source>
        <strain evidence="3">NRRL 1565</strain>
    </source>
</reference>
<organism evidence="3 4">
    <name type="scientific">Coemansia guatemalensis</name>
    <dbReference type="NCBI Taxonomy" id="2761395"/>
    <lineage>
        <taxon>Eukaryota</taxon>
        <taxon>Fungi</taxon>
        <taxon>Fungi incertae sedis</taxon>
        <taxon>Zoopagomycota</taxon>
        <taxon>Kickxellomycotina</taxon>
        <taxon>Kickxellomycetes</taxon>
        <taxon>Kickxellales</taxon>
        <taxon>Kickxellaceae</taxon>
        <taxon>Coemansia</taxon>
    </lineage>
</organism>
<protein>
    <recommendedName>
        <fullName evidence="2">C2H2-type domain-containing protein</fullName>
    </recommendedName>
</protein>
<dbReference type="InterPro" id="IPR036236">
    <property type="entry name" value="Znf_C2H2_sf"/>
</dbReference>
<evidence type="ECO:0000313" key="3">
    <source>
        <dbReference type="EMBL" id="KAJ2806438.1"/>
    </source>
</evidence>
<feature type="region of interest" description="Disordered" evidence="1">
    <location>
        <begin position="173"/>
        <end position="204"/>
    </location>
</feature>
<evidence type="ECO:0000256" key="1">
    <source>
        <dbReference type="SAM" id="MobiDB-lite"/>
    </source>
</evidence>
<dbReference type="InterPro" id="IPR039258">
    <property type="entry name" value="ZNF511"/>
</dbReference>
<dbReference type="PROSITE" id="PS00028">
    <property type="entry name" value="ZINC_FINGER_C2H2_1"/>
    <property type="match status" value="1"/>
</dbReference>
<dbReference type="PANTHER" id="PTHR21354:SF0">
    <property type="entry name" value="ZINC FINGER PROTEIN 511"/>
    <property type="match status" value="1"/>
</dbReference>
<dbReference type="OrthoDB" id="18440at2759"/>
<dbReference type="SMART" id="SM00355">
    <property type="entry name" value="ZnF_C2H2"/>
    <property type="match status" value="3"/>
</dbReference>
<dbReference type="Gene3D" id="3.30.160.60">
    <property type="entry name" value="Classic Zinc Finger"/>
    <property type="match status" value="1"/>
</dbReference>
<dbReference type="InterPro" id="IPR013087">
    <property type="entry name" value="Znf_C2H2_type"/>
</dbReference>
<evidence type="ECO:0000313" key="4">
    <source>
        <dbReference type="Proteomes" id="UP001140094"/>
    </source>
</evidence>
<name>A0A9W8HZ13_9FUNG</name>
<gene>
    <name evidence="3" type="ORF">H4R20_001692</name>
</gene>
<feature type="compositionally biased region" description="Low complexity" evidence="1">
    <location>
        <begin position="236"/>
        <end position="246"/>
    </location>
</feature>
<dbReference type="AlphaFoldDB" id="A0A9W8HZ13"/>